<feature type="transmembrane region" description="Helical" evidence="1">
    <location>
        <begin position="23"/>
        <end position="40"/>
    </location>
</feature>
<evidence type="ECO:0000313" key="2">
    <source>
        <dbReference type="EMBL" id="XCM79445.1"/>
    </source>
</evidence>
<reference evidence="2" key="1">
    <citation type="submission" date="2024-06" db="EMBL/GenBank/DDBJ databases">
        <title>The genome sequences of Kitasatospora sp. strain HUAS MG31.</title>
        <authorList>
            <person name="Mo P."/>
        </authorList>
    </citation>
    <scope>NUCLEOTIDE SEQUENCE</scope>
    <source>
        <strain evidence="2">HUAS MG31</strain>
    </source>
</reference>
<dbReference type="KEGG" id="kcm:ABWK59_11135"/>
<accession>A0AAU8JWL7</accession>
<organism evidence="2">
    <name type="scientific">Kitasatospora camelliae</name>
    <dbReference type="NCBI Taxonomy" id="3156397"/>
    <lineage>
        <taxon>Bacteria</taxon>
        <taxon>Bacillati</taxon>
        <taxon>Actinomycetota</taxon>
        <taxon>Actinomycetes</taxon>
        <taxon>Kitasatosporales</taxon>
        <taxon>Streptomycetaceae</taxon>
        <taxon>Kitasatospora</taxon>
    </lineage>
</organism>
<dbReference type="RefSeq" id="WP_354640098.1">
    <property type="nucleotide sequence ID" value="NZ_CP159872.1"/>
</dbReference>
<keyword evidence="1" id="KW-0472">Membrane</keyword>
<sequence length="50" mass="5229">MFLVVIALMGLLAGAAIHTSLPVFLAAAAAIGGWLLAFGAREHLTRARRI</sequence>
<dbReference type="EMBL" id="CP159872">
    <property type="protein sequence ID" value="XCM79445.1"/>
    <property type="molecule type" value="Genomic_DNA"/>
</dbReference>
<keyword evidence="1" id="KW-0812">Transmembrane</keyword>
<proteinExistence type="predicted"/>
<gene>
    <name evidence="2" type="ORF">ABWK59_11135</name>
</gene>
<evidence type="ECO:0000256" key="1">
    <source>
        <dbReference type="SAM" id="Phobius"/>
    </source>
</evidence>
<protein>
    <recommendedName>
        <fullName evidence="3">Small hydrophobic protein</fullName>
    </recommendedName>
</protein>
<keyword evidence="1" id="KW-1133">Transmembrane helix</keyword>
<dbReference type="AlphaFoldDB" id="A0AAU8JWL7"/>
<name>A0AAU8JWL7_9ACTN</name>
<evidence type="ECO:0008006" key="3">
    <source>
        <dbReference type="Google" id="ProtNLM"/>
    </source>
</evidence>